<dbReference type="PANTHER" id="PTHR43240:SF5">
    <property type="entry name" value="1,4-DIHYDROXY-2-NAPHTHOYL-COA THIOESTERASE 1"/>
    <property type="match status" value="1"/>
</dbReference>
<comment type="similarity">
    <text evidence="1">Belongs to the thioesterase PaaI family.</text>
</comment>
<evidence type="ECO:0000313" key="4">
    <source>
        <dbReference type="EMBL" id="MCW9706106.1"/>
    </source>
</evidence>
<evidence type="ECO:0000256" key="2">
    <source>
        <dbReference type="ARBA" id="ARBA00022801"/>
    </source>
</evidence>
<dbReference type="RefSeq" id="WP_265764803.1">
    <property type="nucleotide sequence ID" value="NZ_JAGGJA010000002.1"/>
</dbReference>
<dbReference type="InterPro" id="IPR006683">
    <property type="entry name" value="Thioestr_dom"/>
</dbReference>
<dbReference type="Pfam" id="PF03061">
    <property type="entry name" value="4HBT"/>
    <property type="match status" value="1"/>
</dbReference>
<gene>
    <name evidence="4" type="ORF">J6I44_04545</name>
</gene>
<evidence type="ECO:0000259" key="3">
    <source>
        <dbReference type="Pfam" id="PF03061"/>
    </source>
</evidence>
<dbReference type="Gene3D" id="3.10.129.10">
    <property type="entry name" value="Hotdog Thioesterase"/>
    <property type="match status" value="1"/>
</dbReference>
<evidence type="ECO:0000313" key="5">
    <source>
        <dbReference type="Proteomes" id="UP001207918"/>
    </source>
</evidence>
<feature type="domain" description="Thioesterase" evidence="3">
    <location>
        <begin position="52"/>
        <end position="131"/>
    </location>
</feature>
<sequence length="143" mass="15753">MYIQPELKERVELFLDSGQKHMGHALGITFSSFKKDEIKATMPVNENTIQPFGILHGGASVALAETLVSIGAWLNLKDPSQTAVGVEINANHIRSVKKGSRVEAVATPIQRGRKIHVWETKIYNTNDKLVCVSRCTLAIVDKS</sequence>
<evidence type="ECO:0000256" key="1">
    <source>
        <dbReference type="ARBA" id="ARBA00008324"/>
    </source>
</evidence>
<dbReference type="PANTHER" id="PTHR43240">
    <property type="entry name" value="1,4-DIHYDROXY-2-NAPHTHOYL-COA THIOESTERASE 1"/>
    <property type="match status" value="1"/>
</dbReference>
<comment type="caution">
    <text evidence="4">The sequence shown here is derived from an EMBL/GenBank/DDBJ whole genome shotgun (WGS) entry which is preliminary data.</text>
</comment>
<keyword evidence="2" id="KW-0378">Hydrolase</keyword>
<protein>
    <submittedName>
        <fullName evidence="4">Hotdog fold thioesterase</fullName>
    </submittedName>
</protein>
<dbReference type="Proteomes" id="UP001207918">
    <property type="component" value="Unassembled WGS sequence"/>
</dbReference>
<proteinExistence type="inferred from homology"/>
<dbReference type="EMBL" id="JAGGJA010000002">
    <property type="protein sequence ID" value="MCW9706106.1"/>
    <property type="molecule type" value="Genomic_DNA"/>
</dbReference>
<accession>A0ABT3PJK6</accession>
<dbReference type="InterPro" id="IPR003736">
    <property type="entry name" value="PAAI_dom"/>
</dbReference>
<dbReference type="CDD" id="cd03443">
    <property type="entry name" value="PaaI_thioesterase"/>
    <property type="match status" value="1"/>
</dbReference>
<name>A0ABT3PJK6_9BACT</name>
<dbReference type="InterPro" id="IPR029069">
    <property type="entry name" value="HotDog_dom_sf"/>
</dbReference>
<dbReference type="NCBIfam" id="TIGR00369">
    <property type="entry name" value="unchar_dom_1"/>
    <property type="match status" value="1"/>
</dbReference>
<organism evidence="4 5">
    <name type="scientific">Fodinibius salsisoli</name>
    <dbReference type="NCBI Taxonomy" id="2820877"/>
    <lineage>
        <taxon>Bacteria</taxon>
        <taxon>Pseudomonadati</taxon>
        <taxon>Balneolota</taxon>
        <taxon>Balneolia</taxon>
        <taxon>Balneolales</taxon>
        <taxon>Balneolaceae</taxon>
        <taxon>Fodinibius</taxon>
    </lineage>
</organism>
<dbReference type="SUPFAM" id="SSF54637">
    <property type="entry name" value="Thioesterase/thiol ester dehydrase-isomerase"/>
    <property type="match status" value="1"/>
</dbReference>
<keyword evidence="5" id="KW-1185">Reference proteome</keyword>
<reference evidence="4 5" key="1">
    <citation type="submission" date="2021-03" db="EMBL/GenBank/DDBJ databases">
        <title>Aliifodinibius sp. nov., a new bacterium isolated from saline soil.</title>
        <authorList>
            <person name="Galisteo C."/>
            <person name="De La Haba R."/>
            <person name="Sanchez-Porro C."/>
            <person name="Ventosa A."/>
        </authorList>
    </citation>
    <scope>NUCLEOTIDE SEQUENCE [LARGE SCALE GENOMIC DNA]</scope>
    <source>
        <strain evidence="4 5">1BSP15-2V2</strain>
    </source>
</reference>